<dbReference type="PANTHER" id="PTHR31234:SF68">
    <property type="entry name" value="EXPRESSED PROTEIN"/>
    <property type="match status" value="1"/>
</dbReference>
<dbReference type="GO" id="GO:0016020">
    <property type="term" value="C:membrane"/>
    <property type="evidence" value="ECO:0007669"/>
    <property type="project" value="UniProtKB-SubCell"/>
</dbReference>
<evidence type="ECO:0000313" key="5">
    <source>
        <dbReference type="EMBL" id="KQK23182.1"/>
    </source>
</evidence>
<reference evidence="6" key="3">
    <citation type="submission" date="2018-08" db="UniProtKB">
        <authorList>
            <consortium name="EnsemblPlants"/>
        </authorList>
    </citation>
    <scope>IDENTIFICATION</scope>
    <source>
        <strain evidence="6">cv. Bd21</strain>
    </source>
</reference>
<evidence type="ECO:0000313" key="6">
    <source>
        <dbReference type="EnsemblPlants" id="KQK23182"/>
    </source>
</evidence>
<feature type="compositionally biased region" description="Pro residues" evidence="3">
    <location>
        <begin position="1"/>
        <end position="14"/>
    </location>
</feature>
<dbReference type="GeneID" id="100843022"/>
<feature type="transmembrane region" description="Helical" evidence="4">
    <location>
        <begin position="98"/>
        <end position="123"/>
    </location>
</feature>
<evidence type="ECO:0000256" key="2">
    <source>
        <dbReference type="ARBA" id="ARBA00023136"/>
    </source>
</evidence>
<name>A0A0Q3NZK3_BRADI</name>
<comment type="subcellular location">
    <subcellularLocation>
        <location evidence="1">Membrane</location>
    </subcellularLocation>
</comment>
<dbReference type="KEGG" id="bdi:100843022"/>
<evidence type="ECO:0000256" key="3">
    <source>
        <dbReference type="SAM" id="MobiDB-lite"/>
    </source>
</evidence>
<dbReference type="GO" id="GO:0098542">
    <property type="term" value="P:defense response to other organism"/>
    <property type="evidence" value="ECO:0007669"/>
    <property type="project" value="InterPro"/>
</dbReference>
<dbReference type="Gramene" id="KQK23182">
    <property type="protein sequence ID" value="KQK23182"/>
    <property type="gene ID" value="BRADI_1g71770v3"/>
</dbReference>
<reference evidence="5 6" key="1">
    <citation type="journal article" date="2010" name="Nature">
        <title>Genome sequencing and analysis of the model grass Brachypodium distachyon.</title>
        <authorList>
            <consortium name="International Brachypodium Initiative"/>
        </authorList>
    </citation>
    <scope>NUCLEOTIDE SEQUENCE [LARGE SCALE GENOMIC DNA]</scope>
    <source>
        <strain evidence="5">Bd21</strain>
        <strain evidence="6">cv. Bd21</strain>
    </source>
</reference>
<accession>A0A0Q3NZK3</accession>
<evidence type="ECO:0000256" key="1">
    <source>
        <dbReference type="ARBA" id="ARBA00004370"/>
    </source>
</evidence>
<sequence length="279" mass="29068">MAERALPPPYPVAPEPAASSSSAAAFGSPLDPVAAPAVRAGHLKPPPGGTYVVHVQKDQVYRVPPPENAYLAERYRAERASAGKSSCAPSSSSCSPCLLRALGAAAAVALLLAAIVALTIVVLRPDAPSFAVDRFSVRNASSAQRSARVDYDFFLTAVNPNNVTALWYRRGGSARLRHRGTALAEGHVGRAEDGGEDATDFKVLLRGGGQHLPKAVEKGLAGNKGAVALHLAVEIPVQVHVGALGFATRRLAVSCEISAAGLRKDVHISSQNCKSRFGD</sequence>
<evidence type="ECO:0000256" key="4">
    <source>
        <dbReference type="SAM" id="Phobius"/>
    </source>
</evidence>
<keyword evidence="2 4" id="KW-0472">Membrane</keyword>
<gene>
    <name evidence="6" type="primary">LOC100843022</name>
    <name evidence="5" type="ORF">BRADI_1g71770v3</name>
</gene>
<dbReference type="PANTHER" id="PTHR31234">
    <property type="entry name" value="LATE EMBRYOGENESIS ABUNDANT (LEA) HYDROXYPROLINE-RICH GLYCOPROTEIN FAMILY"/>
    <property type="match status" value="1"/>
</dbReference>
<dbReference type="OrthoDB" id="996955at2759"/>
<keyword evidence="7" id="KW-1185">Reference proteome</keyword>
<keyword evidence="4" id="KW-0812">Transmembrane</keyword>
<dbReference type="AlphaFoldDB" id="A0A0Q3NZK3"/>
<keyword evidence="4" id="KW-1133">Transmembrane helix</keyword>
<dbReference type="InterPro" id="IPR044839">
    <property type="entry name" value="NDR1-like"/>
</dbReference>
<reference evidence="5" key="2">
    <citation type="submission" date="2017-06" db="EMBL/GenBank/DDBJ databases">
        <title>WGS assembly of Brachypodium distachyon.</title>
        <authorList>
            <consortium name="The International Brachypodium Initiative"/>
            <person name="Lucas S."/>
            <person name="Harmon-Smith M."/>
            <person name="Lail K."/>
            <person name="Tice H."/>
            <person name="Grimwood J."/>
            <person name="Bruce D."/>
            <person name="Barry K."/>
            <person name="Shu S."/>
            <person name="Lindquist E."/>
            <person name="Wang M."/>
            <person name="Pitluck S."/>
            <person name="Vogel J.P."/>
            <person name="Garvin D.F."/>
            <person name="Mockler T.C."/>
            <person name="Schmutz J."/>
            <person name="Rokhsar D."/>
            <person name="Bevan M.W."/>
        </authorList>
    </citation>
    <scope>NUCLEOTIDE SEQUENCE</scope>
    <source>
        <strain evidence="5">Bd21</strain>
    </source>
</reference>
<organism evidence="5">
    <name type="scientific">Brachypodium distachyon</name>
    <name type="common">Purple false brome</name>
    <name type="synonym">Trachynia distachya</name>
    <dbReference type="NCBI Taxonomy" id="15368"/>
    <lineage>
        <taxon>Eukaryota</taxon>
        <taxon>Viridiplantae</taxon>
        <taxon>Streptophyta</taxon>
        <taxon>Embryophyta</taxon>
        <taxon>Tracheophyta</taxon>
        <taxon>Spermatophyta</taxon>
        <taxon>Magnoliopsida</taxon>
        <taxon>Liliopsida</taxon>
        <taxon>Poales</taxon>
        <taxon>Poaceae</taxon>
        <taxon>BOP clade</taxon>
        <taxon>Pooideae</taxon>
        <taxon>Stipodae</taxon>
        <taxon>Brachypodieae</taxon>
        <taxon>Brachypodium</taxon>
    </lineage>
</organism>
<evidence type="ECO:0000313" key="7">
    <source>
        <dbReference type="Proteomes" id="UP000008810"/>
    </source>
</evidence>
<protein>
    <recommendedName>
        <fullName evidence="8">Late embryogenesis abundant protein LEA-2 subgroup domain-containing protein</fullName>
    </recommendedName>
</protein>
<dbReference type="RefSeq" id="XP_014752051.1">
    <property type="nucleotide sequence ID" value="XM_014896565.2"/>
</dbReference>
<dbReference type="EnsemblPlants" id="KQK23182">
    <property type="protein sequence ID" value="KQK23182"/>
    <property type="gene ID" value="BRADI_1g71770v3"/>
</dbReference>
<feature type="region of interest" description="Disordered" evidence="3">
    <location>
        <begin position="1"/>
        <end position="26"/>
    </location>
</feature>
<feature type="compositionally biased region" description="Low complexity" evidence="3">
    <location>
        <begin position="15"/>
        <end position="26"/>
    </location>
</feature>
<dbReference type="ExpressionAtlas" id="A0A0Q3NZK3">
    <property type="expression patterns" value="baseline"/>
</dbReference>
<proteinExistence type="predicted"/>
<dbReference type="STRING" id="15368.A0A0Q3NZK3"/>
<dbReference type="Proteomes" id="UP000008810">
    <property type="component" value="Chromosome 1"/>
</dbReference>
<dbReference type="EMBL" id="CM000880">
    <property type="protein sequence ID" value="KQK23182.1"/>
    <property type="molecule type" value="Genomic_DNA"/>
</dbReference>
<evidence type="ECO:0008006" key="8">
    <source>
        <dbReference type="Google" id="ProtNLM"/>
    </source>
</evidence>